<gene>
    <name evidence="1" type="ORF">NCGR_LOCUS39529</name>
</gene>
<evidence type="ECO:0008006" key="3">
    <source>
        <dbReference type="Google" id="ProtNLM"/>
    </source>
</evidence>
<dbReference type="Gene3D" id="3.40.50.410">
    <property type="entry name" value="von Willebrand factor, type A domain"/>
    <property type="match status" value="1"/>
</dbReference>
<comment type="caution">
    <text evidence="1">The sequence shown here is derived from an EMBL/GenBank/DDBJ whole genome shotgun (WGS) entry which is preliminary data.</text>
</comment>
<keyword evidence="2" id="KW-1185">Reference proteome</keyword>
<dbReference type="OrthoDB" id="585647at2759"/>
<proteinExistence type="predicted"/>
<accession>A0A811QIK6</accession>
<dbReference type="EMBL" id="CAJGYO010000010">
    <property type="protein sequence ID" value="CAD6256002.1"/>
    <property type="molecule type" value="Genomic_DNA"/>
</dbReference>
<organism evidence="1 2">
    <name type="scientific">Miscanthus lutarioriparius</name>
    <dbReference type="NCBI Taxonomy" id="422564"/>
    <lineage>
        <taxon>Eukaryota</taxon>
        <taxon>Viridiplantae</taxon>
        <taxon>Streptophyta</taxon>
        <taxon>Embryophyta</taxon>
        <taxon>Tracheophyta</taxon>
        <taxon>Spermatophyta</taxon>
        <taxon>Magnoliopsida</taxon>
        <taxon>Liliopsida</taxon>
        <taxon>Poales</taxon>
        <taxon>Poaceae</taxon>
        <taxon>PACMAD clade</taxon>
        <taxon>Panicoideae</taxon>
        <taxon>Andropogonodae</taxon>
        <taxon>Andropogoneae</taxon>
        <taxon>Saccharinae</taxon>
        <taxon>Miscanthus</taxon>
    </lineage>
</organism>
<dbReference type="PANTHER" id="PTHR10579">
    <property type="entry name" value="CALCIUM-ACTIVATED CHLORIDE CHANNEL REGULATOR"/>
    <property type="match status" value="1"/>
</dbReference>
<protein>
    <recommendedName>
        <fullName evidence="3">VWFA domain-containing protein</fullName>
    </recommendedName>
</protein>
<reference evidence="1" key="1">
    <citation type="submission" date="2020-10" db="EMBL/GenBank/DDBJ databases">
        <authorList>
            <person name="Han B."/>
            <person name="Lu T."/>
            <person name="Zhao Q."/>
            <person name="Huang X."/>
            <person name="Zhao Y."/>
        </authorList>
    </citation>
    <scope>NUCLEOTIDE SEQUENCE</scope>
</reference>
<dbReference type="InterPro" id="IPR051266">
    <property type="entry name" value="CLCR"/>
</dbReference>
<evidence type="ECO:0000313" key="2">
    <source>
        <dbReference type="Proteomes" id="UP000604825"/>
    </source>
</evidence>
<dbReference type="InterPro" id="IPR036465">
    <property type="entry name" value="vWFA_dom_sf"/>
</dbReference>
<dbReference type="Proteomes" id="UP000604825">
    <property type="component" value="Unassembled WGS sequence"/>
</dbReference>
<dbReference type="SUPFAM" id="SSF53300">
    <property type="entry name" value="vWA-like"/>
    <property type="match status" value="1"/>
</dbReference>
<dbReference type="PANTHER" id="PTHR10579:SF119">
    <property type="entry name" value="PROTEIN KINASE DOMAIN-CONTAINING PROTEIN"/>
    <property type="match status" value="1"/>
</dbReference>
<name>A0A811QIK6_9POAL</name>
<dbReference type="AlphaFoldDB" id="A0A811QIK6"/>
<dbReference type="CDD" id="cd00198">
    <property type="entry name" value="vWFA"/>
    <property type="match status" value="1"/>
</dbReference>
<sequence length="270" mass="29436">MPLAGGSGVGQGWVSGLSWPAKPDVGARGLRAIAANSPGGKFHTIPVPERPMLSTRFSLLLDSIFDGTTFEEVNPPTASSENHPLDVVMVYAFDCTESTLAWSKVDGSIFWLVHEKLTRLVDSCMGYIYPMLTPNNYTSDMKVVDPAESKATGYTAFDWRRLPCTKNMASGLAEAHKMLRNRGNQNGIILFFSDGLLNKGDFFDGTENFKSEVPVHTFTLGGDAYNQGLQAIADNSRGGMFHPVPVPDRPQLSVRFSEILDSLLLGTKTN</sequence>
<evidence type="ECO:0000313" key="1">
    <source>
        <dbReference type="EMBL" id="CAD6256002.1"/>
    </source>
</evidence>